<gene>
    <name evidence="1" type="ORF">E2562_003981</name>
</gene>
<name>A0A6G1BI63_9ORYZ</name>
<protein>
    <submittedName>
        <fullName evidence="1">Uncharacterized protein</fullName>
    </submittedName>
</protein>
<comment type="caution">
    <text evidence="1">The sequence shown here is derived from an EMBL/GenBank/DDBJ whole genome shotgun (WGS) entry which is preliminary data.</text>
</comment>
<sequence length="91" mass="10334">MAALRKCLEENKGDHAKCQEHIDAFHSYSINPLTPPPPSRSPHSWRGLMIARMTWHRHVSPRGVPCGRLRAVRVGHVDAARAMWGKRLPTH</sequence>
<dbReference type="EMBL" id="SPHZ02000012">
    <property type="protein sequence ID" value="KAF0887748.1"/>
    <property type="molecule type" value="Genomic_DNA"/>
</dbReference>
<dbReference type="AlphaFoldDB" id="A0A6G1BI63"/>
<proteinExistence type="predicted"/>
<accession>A0A6G1BI63</accession>
<organism evidence="1 2">
    <name type="scientific">Oryza meyeriana var. granulata</name>
    <dbReference type="NCBI Taxonomy" id="110450"/>
    <lineage>
        <taxon>Eukaryota</taxon>
        <taxon>Viridiplantae</taxon>
        <taxon>Streptophyta</taxon>
        <taxon>Embryophyta</taxon>
        <taxon>Tracheophyta</taxon>
        <taxon>Spermatophyta</taxon>
        <taxon>Magnoliopsida</taxon>
        <taxon>Liliopsida</taxon>
        <taxon>Poales</taxon>
        <taxon>Poaceae</taxon>
        <taxon>BOP clade</taxon>
        <taxon>Oryzoideae</taxon>
        <taxon>Oryzeae</taxon>
        <taxon>Oryzinae</taxon>
        <taxon>Oryza</taxon>
        <taxon>Oryza meyeriana</taxon>
    </lineage>
</organism>
<dbReference type="Proteomes" id="UP000479710">
    <property type="component" value="Unassembled WGS sequence"/>
</dbReference>
<dbReference type="PANTHER" id="PTHR36856">
    <property type="entry name" value="OS07G0175200 PROTEIN"/>
    <property type="match status" value="1"/>
</dbReference>
<reference evidence="1 2" key="1">
    <citation type="submission" date="2019-11" db="EMBL/GenBank/DDBJ databases">
        <title>Whole genome sequence of Oryza granulata.</title>
        <authorList>
            <person name="Li W."/>
        </authorList>
    </citation>
    <scope>NUCLEOTIDE SEQUENCE [LARGE SCALE GENOMIC DNA]</scope>
    <source>
        <strain evidence="2">cv. Menghai</strain>
        <tissue evidence="1">Leaf</tissue>
    </source>
</reference>
<evidence type="ECO:0000313" key="2">
    <source>
        <dbReference type="Proteomes" id="UP000479710"/>
    </source>
</evidence>
<dbReference type="OrthoDB" id="2262048at2759"/>
<dbReference type="PANTHER" id="PTHR36856:SF1">
    <property type="entry name" value="OS07G0175200 PROTEIN"/>
    <property type="match status" value="1"/>
</dbReference>
<keyword evidence="2" id="KW-1185">Reference proteome</keyword>
<evidence type="ECO:0000313" key="1">
    <source>
        <dbReference type="EMBL" id="KAF0887748.1"/>
    </source>
</evidence>